<dbReference type="InterPro" id="IPR005479">
    <property type="entry name" value="CPAse_ATP-bd"/>
</dbReference>
<dbReference type="SUPFAM" id="SSF51230">
    <property type="entry name" value="Single hybrid motif"/>
    <property type="match status" value="1"/>
</dbReference>
<dbReference type="InterPro" id="IPR011764">
    <property type="entry name" value="Biotin_carboxylation_dom"/>
</dbReference>
<evidence type="ECO:0000256" key="3">
    <source>
        <dbReference type="ARBA" id="ARBA00022741"/>
    </source>
</evidence>
<comment type="caution">
    <text evidence="11">The sequence shown here is derived from an EMBL/GenBank/DDBJ whole genome shotgun (WGS) entry which is preliminary data.</text>
</comment>
<dbReference type="InterPro" id="IPR013815">
    <property type="entry name" value="ATP_grasp_subdomain_1"/>
</dbReference>
<evidence type="ECO:0000313" key="12">
    <source>
        <dbReference type="Proteomes" id="UP000297855"/>
    </source>
</evidence>
<dbReference type="CDD" id="cd06850">
    <property type="entry name" value="biotinyl_domain"/>
    <property type="match status" value="1"/>
</dbReference>
<evidence type="ECO:0000256" key="5">
    <source>
        <dbReference type="ARBA" id="ARBA00023267"/>
    </source>
</evidence>
<dbReference type="InterPro" id="IPR000089">
    <property type="entry name" value="Biotin_lipoyl"/>
</dbReference>
<dbReference type="Pfam" id="PF02786">
    <property type="entry name" value="CPSase_L_D2"/>
    <property type="match status" value="1"/>
</dbReference>
<dbReference type="Pfam" id="PF01039">
    <property type="entry name" value="Carboxyl_trans"/>
    <property type="match status" value="1"/>
</dbReference>
<dbReference type="GO" id="GO:0016874">
    <property type="term" value="F:ligase activity"/>
    <property type="evidence" value="ECO:0007669"/>
    <property type="project" value="UniProtKB-KW"/>
</dbReference>
<evidence type="ECO:0000256" key="2">
    <source>
        <dbReference type="ARBA" id="ARBA00022598"/>
    </source>
</evidence>
<sequence>MTSKKVLIANRGEIAIRISRAAAALGWETVAIFSEDDSDSKHRYYANQAFPIPGYGSSAYLDVDRILYIASEQGCTRIHPGYGFLSENADFVKKCDKAGITFIGPTEETVRNLGNKLGALRLAESLQISVLPGTRNSTELSQVGEFFDQHGSLMIKALAGGGGRGMCKIESPDRIQEEFSRCSSEAKAAFGNGELYVEKFLSRARHIEVQILGDGTGDVLHFWERDCTLQRRNQKLIEVCPAPNLSSSTRDKIIDSALRLARNLKYRSLGTFEFLLDENSEGDFYFIEANPRLQVEHTVTEEALGVDLVELQLRISEGGSLKEFGLNQETLSKPKGFAIQLRLNAESIDEKGNLQPSTGRLSVFEPSNGPGIRVDTAAYTGYAMNPSFDPLLAKLIVRTRSSEFKNAVFLARRALREFRIQGSKTNRSFLNRLLRLSEVEQYKVHTGLIDENFARLAFQMEEEKEGFGFESNRGNEDSTKPETHEIPLGTIAVLSPVSGRMTEIDVVAGDFVRKGQKVAVVSAMKMEHLLKANENGVVEAVLSSPGKNVSLDQVILVLRPSEAEGPSHEDILRHEIDFVRADLQDVLNRLSLNEDSARQQAVSKRHKRGQRTARENVADLCDPDTFVEYGALAIAAQRRRRSIEELIKLSPADGLVTGIGSVNGDLFDPSRTKCAVLAYDYTVFMGTQGAMNHKKTDRLLQVAKNLKLPLVFFTEGGGGRPGEVDVPAVAGLDLHTFRQYSELHGIAPRIAVASGRCFAGNAALFGSSDIRIATKDSNIGMGGPVMVKGGGLGNFSAEEIGPVDIQSKNGVIDLVVENEIEAVRAAKRSLSYFQGKIGDFSCKDQRLLRSIVPENRLRSYDVRALIEILSDDDSVLELRSGFSPGIVTAFIRIEGRPIGLIANNSMHLGGAIDAEGAEKTADFMKLCESFRLPILSLCDTPGFMVGPDAERLALVRKAGRLFQEGAGLKVPFFTIVLRKGYGLGAMAMAGGSFHSPVFTVSWPSGEFGAMGIEGEIRTGYQKELAEVKDWNERQRLFERLVKEAYERGKAINMASYLEIDAVIDPADSRKWILRGLASEIS</sequence>
<dbReference type="GO" id="GO:0005524">
    <property type="term" value="F:ATP binding"/>
    <property type="evidence" value="ECO:0007669"/>
    <property type="project" value="UniProtKB-UniRule"/>
</dbReference>
<evidence type="ECO:0000259" key="9">
    <source>
        <dbReference type="PROSITE" id="PS50979"/>
    </source>
</evidence>
<proteinExistence type="predicted"/>
<dbReference type="PROSITE" id="PS00867">
    <property type="entry name" value="CPSASE_2"/>
    <property type="match status" value="1"/>
</dbReference>
<dbReference type="InterPro" id="IPR005481">
    <property type="entry name" value="BC-like_N"/>
</dbReference>
<dbReference type="InterPro" id="IPR016185">
    <property type="entry name" value="PreATP-grasp_dom_sf"/>
</dbReference>
<dbReference type="Gene3D" id="3.40.50.20">
    <property type="match status" value="1"/>
</dbReference>
<keyword evidence="4 6" id="KW-0067">ATP-binding</keyword>
<dbReference type="SUPFAM" id="SSF52096">
    <property type="entry name" value="ClpP/crotonase"/>
    <property type="match status" value="2"/>
</dbReference>
<dbReference type="InterPro" id="IPR034733">
    <property type="entry name" value="AcCoA_carboxyl_beta"/>
</dbReference>
<dbReference type="InterPro" id="IPR005482">
    <property type="entry name" value="Biotin_COase_C"/>
</dbReference>
<evidence type="ECO:0000259" key="7">
    <source>
        <dbReference type="PROSITE" id="PS50968"/>
    </source>
</evidence>
<feature type="domain" description="ATP-grasp" evidence="8">
    <location>
        <begin position="120"/>
        <end position="317"/>
    </location>
</feature>
<dbReference type="Gene3D" id="3.90.226.10">
    <property type="entry name" value="2-enoyl-CoA Hydratase, Chain A, domain 1"/>
    <property type="match status" value="2"/>
</dbReference>
<dbReference type="InterPro" id="IPR011053">
    <property type="entry name" value="Single_hybrid_motif"/>
</dbReference>
<dbReference type="Gene3D" id="3.30.470.20">
    <property type="entry name" value="ATP-grasp fold, B domain"/>
    <property type="match status" value="1"/>
</dbReference>
<dbReference type="PROSITE" id="PS00188">
    <property type="entry name" value="BIOTIN"/>
    <property type="match status" value="1"/>
</dbReference>
<dbReference type="InterPro" id="IPR029045">
    <property type="entry name" value="ClpP/crotonase-like_dom_sf"/>
</dbReference>
<feature type="domain" description="Lipoyl-binding" evidence="7">
    <location>
        <begin position="481"/>
        <end position="559"/>
    </location>
</feature>
<dbReference type="EMBL" id="RQEV01000002">
    <property type="protein sequence ID" value="TGK22018.1"/>
    <property type="molecule type" value="Genomic_DNA"/>
</dbReference>
<evidence type="ECO:0000259" key="10">
    <source>
        <dbReference type="PROSITE" id="PS50989"/>
    </source>
</evidence>
<comment type="cofactor">
    <cofactor evidence="1">
        <name>biotin</name>
        <dbReference type="ChEBI" id="CHEBI:57586"/>
    </cofactor>
</comment>
<keyword evidence="2" id="KW-0436">Ligase</keyword>
<evidence type="ECO:0000256" key="6">
    <source>
        <dbReference type="PROSITE-ProRule" id="PRU00409"/>
    </source>
</evidence>
<dbReference type="InterPro" id="IPR001882">
    <property type="entry name" value="Biotin_BS"/>
</dbReference>
<evidence type="ECO:0000313" key="11">
    <source>
        <dbReference type="EMBL" id="TGK22018.1"/>
    </source>
</evidence>
<evidence type="ECO:0000256" key="4">
    <source>
        <dbReference type="ARBA" id="ARBA00022840"/>
    </source>
</evidence>
<dbReference type="SUPFAM" id="SSF52440">
    <property type="entry name" value="PreATP-grasp domain"/>
    <property type="match status" value="1"/>
</dbReference>
<dbReference type="SMART" id="SM00878">
    <property type="entry name" value="Biotin_carb_C"/>
    <property type="match status" value="1"/>
</dbReference>
<dbReference type="Pfam" id="PF00364">
    <property type="entry name" value="Biotin_lipoyl"/>
    <property type="match status" value="1"/>
</dbReference>
<dbReference type="Gene3D" id="2.40.50.100">
    <property type="match status" value="1"/>
</dbReference>
<keyword evidence="12" id="KW-1185">Reference proteome</keyword>
<reference evidence="11" key="1">
    <citation type="journal article" date="2019" name="PLoS Negl. Trop. Dis.">
        <title>Revisiting the worldwide diversity of Leptospira species in the environment.</title>
        <authorList>
            <person name="Vincent A.T."/>
            <person name="Schiettekatte O."/>
            <person name="Bourhy P."/>
            <person name="Veyrier F.J."/>
            <person name="Picardeau M."/>
        </authorList>
    </citation>
    <scope>NUCLEOTIDE SEQUENCE [LARGE SCALE GENOMIC DNA]</scope>
    <source>
        <strain evidence="11">SCS5</strain>
    </source>
</reference>
<dbReference type="InterPro" id="IPR011763">
    <property type="entry name" value="COA_CT_C"/>
</dbReference>
<dbReference type="PROSITE" id="PS50979">
    <property type="entry name" value="BC"/>
    <property type="match status" value="1"/>
</dbReference>
<protein>
    <submittedName>
        <fullName evidence="11">Carbamoyl-phosphate synthase large subunit</fullName>
    </submittedName>
</protein>
<gene>
    <name evidence="11" type="ORF">EHO61_01950</name>
</gene>
<dbReference type="Pfam" id="PF02785">
    <property type="entry name" value="Biotin_carb_C"/>
    <property type="match status" value="1"/>
</dbReference>
<dbReference type="AlphaFoldDB" id="A0A4R9GT74"/>
<feature type="domain" description="CoA carboxyltransferase C-terminal" evidence="10">
    <location>
        <begin position="843"/>
        <end position="1081"/>
    </location>
</feature>
<dbReference type="InterPro" id="IPR011054">
    <property type="entry name" value="Rudment_hybrid_motif"/>
</dbReference>
<organism evidence="11 12">
    <name type="scientific">Leptospira fluminis</name>
    <dbReference type="NCBI Taxonomy" id="2484979"/>
    <lineage>
        <taxon>Bacteria</taxon>
        <taxon>Pseudomonadati</taxon>
        <taxon>Spirochaetota</taxon>
        <taxon>Spirochaetia</taxon>
        <taxon>Leptospirales</taxon>
        <taxon>Leptospiraceae</taxon>
        <taxon>Leptospira</taxon>
    </lineage>
</organism>
<feature type="domain" description="Biotin carboxylation" evidence="9">
    <location>
        <begin position="2"/>
        <end position="454"/>
    </location>
</feature>
<dbReference type="InterPro" id="IPR011761">
    <property type="entry name" value="ATP-grasp"/>
</dbReference>
<dbReference type="OrthoDB" id="9807469at2"/>
<dbReference type="Proteomes" id="UP000297855">
    <property type="component" value="Unassembled WGS sequence"/>
</dbReference>
<keyword evidence="3 6" id="KW-0547">Nucleotide-binding</keyword>
<dbReference type="PANTHER" id="PTHR48095">
    <property type="entry name" value="PYRUVATE CARBOXYLASE SUBUNIT A"/>
    <property type="match status" value="1"/>
</dbReference>
<accession>A0A4R9GT74</accession>
<evidence type="ECO:0000259" key="8">
    <source>
        <dbReference type="PROSITE" id="PS50975"/>
    </source>
</evidence>
<evidence type="ECO:0000256" key="1">
    <source>
        <dbReference type="ARBA" id="ARBA00001953"/>
    </source>
</evidence>
<dbReference type="SUPFAM" id="SSF51246">
    <property type="entry name" value="Rudiment single hybrid motif"/>
    <property type="match status" value="1"/>
</dbReference>
<dbReference type="Gene3D" id="3.30.1490.20">
    <property type="entry name" value="ATP-grasp fold, A domain"/>
    <property type="match status" value="1"/>
</dbReference>
<dbReference type="PROSITE" id="PS50968">
    <property type="entry name" value="BIOTINYL_LIPOYL"/>
    <property type="match status" value="1"/>
</dbReference>
<dbReference type="InterPro" id="IPR051602">
    <property type="entry name" value="ACC_Biotin_Carboxylase"/>
</dbReference>
<dbReference type="GO" id="GO:0046872">
    <property type="term" value="F:metal ion binding"/>
    <property type="evidence" value="ECO:0007669"/>
    <property type="project" value="InterPro"/>
</dbReference>
<dbReference type="PROSITE" id="PS50989">
    <property type="entry name" value="COA_CT_CTER"/>
    <property type="match status" value="1"/>
</dbReference>
<dbReference type="PANTHER" id="PTHR48095:SF5">
    <property type="entry name" value="BLL7292 PROTEIN"/>
    <property type="match status" value="1"/>
</dbReference>
<dbReference type="PROSITE" id="PS50975">
    <property type="entry name" value="ATP_GRASP"/>
    <property type="match status" value="1"/>
</dbReference>
<name>A0A4R9GT74_9LEPT</name>
<keyword evidence="5" id="KW-0092">Biotin</keyword>
<dbReference type="RefSeq" id="WP_135811960.1">
    <property type="nucleotide sequence ID" value="NZ_RQEV01000002.1"/>
</dbReference>
<dbReference type="SUPFAM" id="SSF56059">
    <property type="entry name" value="Glutathione synthetase ATP-binding domain-like"/>
    <property type="match status" value="1"/>
</dbReference>
<dbReference type="Pfam" id="PF00289">
    <property type="entry name" value="Biotin_carb_N"/>
    <property type="match status" value="1"/>
</dbReference>